<dbReference type="AlphaFoldDB" id="M9SL58"/>
<reference evidence="2 3" key="1">
    <citation type="journal article" date="2012" name="J. Bacteriol.">
        <title>Genome sequence of 'Candidatus Methanomethylophilus alvus' Mx1201, a methanogenic archaeon from the human gut belonging to a seventh order of methanogens.</title>
        <authorList>
            <person name="Borrel G."/>
            <person name="Harris H.M."/>
            <person name="Tottey W."/>
            <person name="Mihajlovski A."/>
            <person name="Parisot N."/>
            <person name="Peyretaillade E."/>
            <person name="Peyret P."/>
            <person name="Gribaldo S."/>
            <person name="O'Toole P.W."/>
            <person name="Brugere J.F."/>
        </authorList>
    </citation>
    <scope>NUCLEOTIDE SEQUENCE [LARGE SCALE GENOMIC DNA]</scope>
    <source>
        <strain evidence="2 3">Mx1201</strain>
    </source>
</reference>
<feature type="compositionally biased region" description="Basic and acidic residues" evidence="1">
    <location>
        <begin position="170"/>
        <end position="188"/>
    </location>
</feature>
<organism evidence="2 3">
    <name type="scientific">Methanomethylophilus alvi (strain Mx1201)</name>
    <dbReference type="NCBI Taxonomy" id="1236689"/>
    <lineage>
        <taxon>Archaea</taxon>
        <taxon>Methanobacteriati</taxon>
        <taxon>Thermoplasmatota</taxon>
        <taxon>Thermoplasmata</taxon>
        <taxon>Methanomassiliicoccales</taxon>
        <taxon>Methanomethylophilaceae</taxon>
        <taxon>Methanomethylophilus</taxon>
    </lineage>
</organism>
<evidence type="ECO:0000313" key="3">
    <source>
        <dbReference type="Proteomes" id="UP000012672"/>
    </source>
</evidence>
<dbReference type="InParanoid" id="M9SL58"/>
<dbReference type="Proteomes" id="UP000012672">
    <property type="component" value="Chromosome"/>
</dbReference>
<dbReference type="HOGENOM" id="CLU_1438056_0_0_2"/>
<dbReference type="STRING" id="1236689.MMALV_14580"/>
<protein>
    <submittedName>
        <fullName evidence="2">Uncharacterized protein</fullName>
    </submittedName>
</protein>
<gene>
    <name evidence="2" type="ORF">MMALV_14580</name>
</gene>
<evidence type="ECO:0000256" key="1">
    <source>
        <dbReference type="SAM" id="MobiDB-lite"/>
    </source>
</evidence>
<dbReference type="EMBL" id="CP004049">
    <property type="protein sequence ID" value="AGI86182.1"/>
    <property type="molecule type" value="Genomic_DNA"/>
</dbReference>
<dbReference type="KEGG" id="max:MMALV_14580"/>
<feature type="region of interest" description="Disordered" evidence="1">
    <location>
        <begin position="169"/>
        <end position="188"/>
    </location>
</feature>
<name>M9SL58_METAX</name>
<sequence length="188" mass="21283">MRAAAAECGNCFESPMCKGYTSTVKGGEKGMASEWEELEKLSKDELIIELMRERWAHRNINQRLRMIIDYDYPDSNEIPCVVEEDDYSSPGYETTDTWAKKIVLHAKSRCTGEFGPEDAFDYGLNWDQAEQAFEELVTEGKLDWPSSDPRSGRFSGIAGLYADEVAVMDPEEREKRMRAERGGSDGQA</sequence>
<proteinExistence type="predicted"/>
<evidence type="ECO:0000313" key="2">
    <source>
        <dbReference type="EMBL" id="AGI86182.1"/>
    </source>
</evidence>
<accession>M9SL58</accession>
<keyword evidence="3" id="KW-1185">Reference proteome</keyword>